<reference evidence="1" key="1">
    <citation type="submission" date="2021-06" db="EMBL/GenBank/DDBJ databases">
        <authorList>
            <person name="Kallberg Y."/>
            <person name="Tangrot J."/>
            <person name="Rosling A."/>
        </authorList>
    </citation>
    <scope>NUCLEOTIDE SEQUENCE</scope>
    <source>
        <strain evidence="1">CL356</strain>
    </source>
</reference>
<dbReference type="Proteomes" id="UP000789525">
    <property type="component" value="Unassembled WGS sequence"/>
</dbReference>
<sequence>MSKMKAYHSASDLLVNSSSDLEDNVTLDPDNMLAELSYPANTGSTRMSTLITSPAPSYIAHLPSKLKSFFRINGSNNKKESSIGSVGRRGNSNGEIGSSSSLASATSNDSEKNVSGCTQSGILKHKTIGPWFLKDQSNNQKLRRVASAPNTKALNDKLDGSQKIYKENYYGSNNNVTLSVPNGPLSKMKRSEAFKRTYSSNSIKVKSVEVGPDSFQKIKLLGKGDVGKVYLVKEKKTTLQTRPGKSLLEEDAKFYAAEVIAALEYLHLMGFIYRDLKPENFDLSKQSHPANMPGIVKTSSSNVGQNRNATFSNILRNEVCFQEGGGAQIVSSYFAKTKTGALDLKLQSYGTDAVNFRNIQESVSLDIEGEKIFEVTGKNPFEEFNSVTLHHDGDYYNEI</sequence>
<gene>
    <name evidence="1" type="ORF">ACOLOM_LOCUS4106</name>
</gene>
<evidence type="ECO:0000313" key="2">
    <source>
        <dbReference type="Proteomes" id="UP000789525"/>
    </source>
</evidence>
<dbReference type="EMBL" id="CAJVPT010006527">
    <property type="protein sequence ID" value="CAG8531864.1"/>
    <property type="molecule type" value="Genomic_DNA"/>
</dbReference>
<evidence type="ECO:0000313" key="1">
    <source>
        <dbReference type="EMBL" id="CAG8531864.1"/>
    </source>
</evidence>
<keyword evidence="2" id="KW-1185">Reference proteome</keyword>
<protein>
    <submittedName>
        <fullName evidence="1">5904_t:CDS:1</fullName>
    </submittedName>
</protein>
<proteinExistence type="predicted"/>
<name>A0ACA9LI32_9GLOM</name>
<organism evidence="1 2">
    <name type="scientific">Acaulospora colombiana</name>
    <dbReference type="NCBI Taxonomy" id="27376"/>
    <lineage>
        <taxon>Eukaryota</taxon>
        <taxon>Fungi</taxon>
        <taxon>Fungi incertae sedis</taxon>
        <taxon>Mucoromycota</taxon>
        <taxon>Glomeromycotina</taxon>
        <taxon>Glomeromycetes</taxon>
        <taxon>Diversisporales</taxon>
        <taxon>Acaulosporaceae</taxon>
        <taxon>Acaulospora</taxon>
    </lineage>
</organism>
<accession>A0ACA9LI32</accession>
<comment type="caution">
    <text evidence="1">The sequence shown here is derived from an EMBL/GenBank/DDBJ whole genome shotgun (WGS) entry which is preliminary data.</text>
</comment>